<dbReference type="InterPro" id="IPR025665">
    <property type="entry name" value="Beta-barrel_OMP_2"/>
</dbReference>
<evidence type="ECO:0000313" key="3">
    <source>
        <dbReference type="EMBL" id="MCO4291865.1"/>
    </source>
</evidence>
<dbReference type="AlphaFoldDB" id="A0A9X2JCJ5"/>
<proteinExistence type="predicted"/>
<dbReference type="RefSeq" id="WP_252586101.1">
    <property type="nucleotide sequence ID" value="NZ_JAMWYS010000009.1"/>
</dbReference>
<sequence>MKRMLLLAVIVISSLNVFSQSKLSLQFNGSAGGFKDNFFGVGNRYYEAGFSYKIEPRIYYEVLKDFRVGLGIGYLSNTSRRDIIDHLEPSDPNDPSVFQGKLVTISYNYTYFTIPISVKYDINLTKSLFLPLEVNGTYNNFLEAKNKNSVNNSYQNVEMSNFNSPFSIGAATGLGYKLSPKVSFEGNLIYTLQLSNIHDGITNATLPEFNNIPMKGKYTIWGGIGINYKL</sequence>
<evidence type="ECO:0000259" key="2">
    <source>
        <dbReference type="Pfam" id="PF13568"/>
    </source>
</evidence>
<gene>
    <name evidence="3" type="ORF">NF867_03195</name>
</gene>
<feature type="chain" id="PRO_5040896979" evidence="1">
    <location>
        <begin position="20"/>
        <end position="230"/>
    </location>
</feature>
<accession>A0A9X2JCJ5</accession>
<name>A0A9X2JCJ5_9SPHI</name>
<evidence type="ECO:0000313" key="4">
    <source>
        <dbReference type="Proteomes" id="UP001155182"/>
    </source>
</evidence>
<dbReference type="Proteomes" id="UP001155182">
    <property type="component" value="Unassembled WGS sequence"/>
</dbReference>
<evidence type="ECO:0000256" key="1">
    <source>
        <dbReference type="SAM" id="SignalP"/>
    </source>
</evidence>
<protein>
    <submittedName>
        <fullName evidence="3">PorT family protein</fullName>
    </submittedName>
</protein>
<feature type="domain" description="Outer membrane protein beta-barrel" evidence="2">
    <location>
        <begin position="19"/>
        <end position="198"/>
    </location>
</feature>
<reference evidence="3" key="1">
    <citation type="submission" date="2022-06" db="EMBL/GenBank/DDBJ databases">
        <title>Solitalea sp. MAHUQ-68 isolated from rhizospheric soil.</title>
        <authorList>
            <person name="Huq M.A."/>
        </authorList>
    </citation>
    <scope>NUCLEOTIDE SEQUENCE</scope>
    <source>
        <strain evidence="3">MAHUQ-68</strain>
    </source>
</reference>
<dbReference type="Pfam" id="PF13568">
    <property type="entry name" value="OMP_b-brl_2"/>
    <property type="match status" value="1"/>
</dbReference>
<comment type="caution">
    <text evidence="3">The sequence shown here is derived from an EMBL/GenBank/DDBJ whole genome shotgun (WGS) entry which is preliminary data.</text>
</comment>
<dbReference type="EMBL" id="JAMWYS010000009">
    <property type="protein sequence ID" value="MCO4291865.1"/>
    <property type="molecule type" value="Genomic_DNA"/>
</dbReference>
<organism evidence="3 4">
    <name type="scientific">Solitalea agri</name>
    <dbReference type="NCBI Taxonomy" id="2953739"/>
    <lineage>
        <taxon>Bacteria</taxon>
        <taxon>Pseudomonadati</taxon>
        <taxon>Bacteroidota</taxon>
        <taxon>Sphingobacteriia</taxon>
        <taxon>Sphingobacteriales</taxon>
        <taxon>Sphingobacteriaceae</taxon>
        <taxon>Solitalea</taxon>
    </lineage>
</organism>
<keyword evidence="1" id="KW-0732">Signal</keyword>
<feature type="signal peptide" evidence="1">
    <location>
        <begin position="1"/>
        <end position="19"/>
    </location>
</feature>
<keyword evidence="4" id="KW-1185">Reference proteome</keyword>